<feature type="domain" description="HTH iclR-type" evidence="4">
    <location>
        <begin position="15"/>
        <end position="76"/>
    </location>
</feature>
<dbReference type="InterPro" id="IPR036390">
    <property type="entry name" value="WH_DNA-bd_sf"/>
</dbReference>
<protein>
    <submittedName>
        <fullName evidence="6">IclR family transcriptional regulator</fullName>
    </submittedName>
</protein>
<reference evidence="6 7" key="1">
    <citation type="journal article" date="2018" name="Nat. Biotechnol.">
        <title>A standardized bacterial taxonomy based on genome phylogeny substantially revises the tree of life.</title>
        <authorList>
            <person name="Parks D.H."/>
            <person name="Chuvochina M."/>
            <person name="Waite D.W."/>
            <person name="Rinke C."/>
            <person name="Skarshewski A."/>
            <person name="Chaumeil P.A."/>
            <person name="Hugenholtz P."/>
        </authorList>
    </citation>
    <scope>NUCLEOTIDE SEQUENCE [LARGE SCALE GENOMIC DNA]</scope>
    <source>
        <strain evidence="6">UBA10707</strain>
    </source>
</reference>
<evidence type="ECO:0000259" key="5">
    <source>
        <dbReference type="PROSITE" id="PS51078"/>
    </source>
</evidence>
<keyword evidence="3" id="KW-0804">Transcription</keyword>
<dbReference type="Gene3D" id="3.30.450.40">
    <property type="match status" value="1"/>
</dbReference>
<proteinExistence type="predicted"/>
<dbReference type="PANTHER" id="PTHR30136:SF7">
    <property type="entry name" value="HTH-TYPE TRANSCRIPTIONAL REGULATOR KDGR-RELATED"/>
    <property type="match status" value="1"/>
</dbReference>
<dbReference type="Gene3D" id="1.10.10.10">
    <property type="entry name" value="Winged helix-like DNA-binding domain superfamily/Winged helix DNA-binding domain"/>
    <property type="match status" value="1"/>
</dbReference>
<comment type="caution">
    <text evidence="6">The sequence shown here is derived from an EMBL/GenBank/DDBJ whole genome shotgun (WGS) entry which is preliminary data.</text>
</comment>
<dbReference type="InterPro" id="IPR014757">
    <property type="entry name" value="Tscrpt_reg_IclR_C"/>
</dbReference>
<evidence type="ECO:0000313" key="6">
    <source>
        <dbReference type="EMBL" id="HBP29803.1"/>
    </source>
</evidence>
<evidence type="ECO:0000313" key="7">
    <source>
        <dbReference type="Proteomes" id="UP000264036"/>
    </source>
</evidence>
<dbReference type="SMART" id="SM00346">
    <property type="entry name" value="HTH_ICLR"/>
    <property type="match status" value="1"/>
</dbReference>
<evidence type="ECO:0000256" key="3">
    <source>
        <dbReference type="ARBA" id="ARBA00023163"/>
    </source>
</evidence>
<dbReference type="Pfam" id="PF09339">
    <property type="entry name" value="HTH_IclR"/>
    <property type="match status" value="1"/>
</dbReference>
<dbReference type="InterPro" id="IPR029016">
    <property type="entry name" value="GAF-like_dom_sf"/>
</dbReference>
<accession>A0A356LFK6</accession>
<feature type="domain" description="IclR-ED" evidence="5">
    <location>
        <begin position="77"/>
        <end position="260"/>
    </location>
</feature>
<dbReference type="GO" id="GO:0003700">
    <property type="term" value="F:DNA-binding transcription factor activity"/>
    <property type="evidence" value="ECO:0007669"/>
    <property type="project" value="TreeGrafter"/>
</dbReference>
<keyword evidence="1" id="KW-0805">Transcription regulation</keyword>
<gene>
    <name evidence="6" type="ORF">DD666_10350</name>
</gene>
<dbReference type="InterPro" id="IPR036388">
    <property type="entry name" value="WH-like_DNA-bd_sf"/>
</dbReference>
<dbReference type="SUPFAM" id="SSF55781">
    <property type="entry name" value="GAF domain-like"/>
    <property type="match status" value="1"/>
</dbReference>
<dbReference type="InterPro" id="IPR050707">
    <property type="entry name" value="HTH_MetabolicPath_Reg"/>
</dbReference>
<evidence type="ECO:0000256" key="1">
    <source>
        <dbReference type="ARBA" id="ARBA00023015"/>
    </source>
</evidence>
<evidence type="ECO:0000256" key="2">
    <source>
        <dbReference type="ARBA" id="ARBA00023125"/>
    </source>
</evidence>
<dbReference type="Proteomes" id="UP000264036">
    <property type="component" value="Unassembled WGS sequence"/>
</dbReference>
<dbReference type="EMBL" id="DOEK01000027">
    <property type="protein sequence ID" value="HBP29803.1"/>
    <property type="molecule type" value="Genomic_DNA"/>
</dbReference>
<sequence length="261" mass="28832">MTGNTSAANPSRYSAPALEKGMAILEVLSESTHGCSMNELSARLARSVSEIFRMVIVLEKLGYIAADASDRYTLTLRLFHLAHRHYPVRQLTECAVPLLQELAVHSQQSCHLSIYRQGRLVIIAQVDSPARWSLSLKLGTEMGLGDTSSGQVLLAFCDDEERARMLQTHVPTDGELILPEEQLRRQLAKVRKAGYSVMKSRQIQGVTNIAAPVRNEHGQVIAAINVPHIARIDALQAPSAEAIRPMLLDTAERISRRLGHE</sequence>
<name>A0A356LFK6_9BURK</name>
<dbReference type="PROSITE" id="PS51077">
    <property type="entry name" value="HTH_ICLR"/>
    <property type="match status" value="1"/>
</dbReference>
<dbReference type="PANTHER" id="PTHR30136">
    <property type="entry name" value="HELIX-TURN-HELIX TRANSCRIPTIONAL REGULATOR, ICLR FAMILY"/>
    <property type="match status" value="1"/>
</dbReference>
<dbReference type="GO" id="GO:0003677">
    <property type="term" value="F:DNA binding"/>
    <property type="evidence" value="ECO:0007669"/>
    <property type="project" value="UniProtKB-KW"/>
</dbReference>
<dbReference type="Pfam" id="PF01614">
    <property type="entry name" value="IclR_C"/>
    <property type="match status" value="1"/>
</dbReference>
<dbReference type="PROSITE" id="PS51078">
    <property type="entry name" value="ICLR_ED"/>
    <property type="match status" value="1"/>
</dbReference>
<dbReference type="InterPro" id="IPR005471">
    <property type="entry name" value="Tscrpt_reg_IclR_N"/>
</dbReference>
<keyword evidence="2" id="KW-0238">DNA-binding</keyword>
<dbReference type="SUPFAM" id="SSF46785">
    <property type="entry name" value="Winged helix' DNA-binding domain"/>
    <property type="match status" value="1"/>
</dbReference>
<dbReference type="GO" id="GO:0045892">
    <property type="term" value="P:negative regulation of DNA-templated transcription"/>
    <property type="evidence" value="ECO:0007669"/>
    <property type="project" value="TreeGrafter"/>
</dbReference>
<dbReference type="AlphaFoldDB" id="A0A356LFK6"/>
<organism evidence="6 7">
    <name type="scientific">Advenella kashmirensis</name>
    <dbReference type="NCBI Taxonomy" id="310575"/>
    <lineage>
        <taxon>Bacteria</taxon>
        <taxon>Pseudomonadati</taxon>
        <taxon>Pseudomonadota</taxon>
        <taxon>Betaproteobacteria</taxon>
        <taxon>Burkholderiales</taxon>
        <taxon>Alcaligenaceae</taxon>
    </lineage>
</organism>
<evidence type="ECO:0000259" key="4">
    <source>
        <dbReference type="PROSITE" id="PS51077"/>
    </source>
</evidence>